<evidence type="ECO:0000256" key="1">
    <source>
        <dbReference type="SAM" id="MobiDB-lite"/>
    </source>
</evidence>
<dbReference type="AlphaFoldDB" id="A0AAD9DNB4"/>
<gene>
    <name evidence="2" type="ORF">P4O66_017036</name>
</gene>
<evidence type="ECO:0000313" key="2">
    <source>
        <dbReference type="EMBL" id="KAK1787173.1"/>
    </source>
</evidence>
<sequence>MTAQPLPAPPSLSSLLTTPSSRA</sequence>
<protein>
    <submittedName>
        <fullName evidence="2">Uncharacterized protein</fullName>
    </submittedName>
</protein>
<name>A0AAD9DNB4_9TELE</name>
<keyword evidence="3" id="KW-1185">Reference proteome</keyword>
<proteinExistence type="predicted"/>
<feature type="compositionally biased region" description="Pro residues" evidence="1">
    <location>
        <begin position="1"/>
        <end position="10"/>
    </location>
</feature>
<dbReference type="Proteomes" id="UP001239994">
    <property type="component" value="Unassembled WGS sequence"/>
</dbReference>
<evidence type="ECO:0000313" key="3">
    <source>
        <dbReference type="Proteomes" id="UP001239994"/>
    </source>
</evidence>
<dbReference type="EMBL" id="JAROKS010000024">
    <property type="protein sequence ID" value="KAK1787173.1"/>
    <property type="molecule type" value="Genomic_DNA"/>
</dbReference>
<accession>A0AAD9DNB4</accession>
<comment type="caution">
    <text evidence="2">The sequence shown here is derived from an EMBL/GenBank/DDBJ whole genome shotgun (WGS) entry which is preliminary data.</text>
</comment>
<reference evidence="2" key="1">
    <citation type="submission" date="2023-03" db="EMBL/GenBank/DDBJ databases">
        <title>Electrophorus voltai genome.</title>
        <authorList>
            <person name="Bian C."/>
        </authorList>
    </citation>
    <scope>NUCLEOTIDE SEQUENCE</scope>
    <source>
        <strain evidence="2">CB-2022</strain>
        <tissue evidence="2">Muscle</tissue>
    </source>
</reference>
<feature type="compositionally biased region" description="Low complexity" evidence="1">
    <location>
        <begin position="11"/>
        <end position="23"/>
    </location>
</feature>
<organism evidence="2 3">
    <name type="scientific">Electrophorus voltai</name>
    <dbReference type="NCBI Taxonomy" id="2609070"/>
    <lineage>
        <taxon>Eukaryota</taxon>
        <taxon>Metazoa</taxon>
        <taxon>Chordata</taxon>
        <taxon>Craniata</taxon>
        <taxon>Vertebrata</taxon>
        <taxon>Euteleostomi</taxon>
        <taxon>Actinopterygii</taxon>
        <taxon>Neopterygii</taxon>
        <taxon>Teleostei</taxon>
        <taxon>Ostariophysi</taxon>
        <taxon>Gymnotiformes</taxon>
        <taxon>Gymnotoidei</taxon>
        <taxon>Gymnotidae</taxon>
        <taxon>Electrophorus</taxon>
    </lineage>
</organism>
<feature type="region of interest" description="Disordered" evidence="1">
    <location>
        <begin position="1"/>
        <end position="23"/>
    </location>
</feature>